<comment type="similarity">
    <text evidence="2">Belongs to the FHIPEP (flagella/HR/invasion proteins export pore) family.</text>
</comment>
<dbReference type="GO" id="GO:0005886">
    <property type="term" value="C:plasma membrane"/>
    <property type="evidence" value="ECO:0007669"/>
    <property type="project" value="UniProtKB-SubCell"/>
</dbReference>
<dbReference type="Gene3D" id="3.40.30.60">
    <property type="entry name" value="FHIPEP family, domain 1"/>
    <property type="match status" value="1"/>
</dbReference>
<dbReference type="PANTHER" id="PTHR30161">
    <property type="entry name" value="FLAGELLAR EXPORT PROTEIN, MEMBRANE FLHA SUBUNIT-RELATED"/>
    <property type="match status" value="1"/>
</dbReference>
<feature type="transmembrane region" description="Helical" evidence="7">
    <location>
        <begin position="12"/>
        <end position="32"/>
    </location>
</feature>
<keyword evidence="8" id="KW-0966">Cell projection</keyword>
<dbReference type="PANTHER" id="PTHR30161:SF1">
    <property type="entry name" value="FLAGELLAR BIOSYNTHESIS PROTEIN FLHA-RELATED"/>
    <property type="match status" value="1"/>
</dbReference>
<evidence type="ECO:0000256" key="4">
    <source>
        <dbReference type="ARBA" id="ARBA00022692"/>
    </source>
</evidence>
<keyword evidence="8" id="KW-0282">Flagellum</keyword>
<dbReference type="RefSeq" id="WP_038474898.1">
    <property type="nucleotide sequence ID" value="NZ_CP009451.1"/>
</dbReference>
<proteinExistence type="inferred from homology"/>
<dbReference type="Gene3D" id="1.10.8.540">
    <property type="entry name" value="FHIPEP family, domain 3"/>
    <property type="match status" value="1"/>
</dbReference>
<dbReference type="Proteomes" id="UP000029481">
    <property type="component" value="Chromosome"/>
</dbReference>
<organism evidence="8 9">
    <name type="scientific">Cedecea neteri</name>
    <dbReference type="NCBI Taxonomy" id="158822"/>
    <lineage>
        <taxon>Bacteria</taxon>
        <taxon>Pseudomonadati</taxon>
        <taxon>Pseudomonadota</taxon>
        <taxon>Gammaproteobacteria</taxon>
        <taxon>Enterobacterales</taxon>
        <taxon>Enterobacteriaceae</taxon>
        <taxon>Cedecea</taxon>
    </lineage>
</organism>
<evidence type="ECO:0000256" key="3">
    <source>
        <dbReference type="ARBA" id="ARBA00022475"/>
    </source>
</evidence>
<feature type="transmembrane region" description="Helical" evidence="7">
    <location>
        <begin position="38"/>
        <end position="58"/>
    </location>
</feature>
<dbReference type="OrthoDB" id="9759185at2"/>
<feature type="transmembrane region" description="Helical" evidence="7">
    <location>
        <begin position="288"/>
        <end position="321"/>
    </location>
</feature>
<comment type="subcellular location">
    <subcellularLocation>
        <location evidence="1">Cell membrane</location>
        <topology evidence="1">Multi-pass membrane protein</topology>
    </subcellularLocation>
</comment>
<dbReference type="Gene3D" id="3.40.50.12790">
    <property type="entry name" value="FHIPEP family, domain 4"/>
    <property type="match status" value="1"/>
</dbReference>
<evidence type="ECO:0000256" key="5">
    <source>
        <dbReference type="ARBA" id="ARBA00022989"/>
    </source>
</evidence>
<reference evidence="8 9" key="1">
    <citation type="submission" date="2014-09" db="EMBL/GenBank/DDBJ databases">
        <title>Cedecea neteri SSMD04 Genome Sequencing.</title>
        <authorList>
            <person name="Tan J.-Y."/>
        </authorList>
    </citation>
    <scope>NUCLEOTIDE SEQUENCE [LARGE SCALE GENOMIC DNA]</scope>
    <source>
        <strain evidence="8 9">SSMD04</strain>
    </source>
</reference>
<feature type="transmembrane region" description="Helical" evidence="7">
    <location>
        <begin position="247"/>
        <end position="267"/>
    </location>
</feature>
<evidence type="ECO:0000313" key="8">
    <source>
        <dbReference type="EMBL" id="AIR04365.1"/>
    </source>
</evidence>
<dbReference type="InterPro" id="IPR042194">
    <property type="entry name" value="FHIPEP_1"/>
</dbReference>
<dbReference type="AlphaFoldDB" id="A0A089RCX0"/>
<dbReference type="PROSITE" id="PS00994">
    <property type="entry name" value="FHIPEP"/>
    <property type="match status" value="1"/>
</dbReference>
<dbReference type="InterPro" id="IPR025505">
    <property type="entry name" value="FHIPEP_CS"/>
</dbReference>
<keyword evidence="6 7" id="KW-0472">Membrane</keyword>
<dbReference type="PRINTS" id="PR00949">
    <property type="entry name" value="TYPE3IMAPROT"/>
</dbReference>
<dbReference type="GO" id="GO:0009306">
    <property type="term" value="P:protein secretion"/>
    <property type="evidence" value="ECO:0007669"/>
    <property type="project" value="InterPro"/>
</dbReference>
<dbReference type="KEGG" id="cnt:JT31_07005"/>
<keyword evidence="9" id="KW-1185">Reference proteome</keyword>
<evidence type="ECO:0000256" key="7">
    <source>
        <dbReference type="SAM" id="Phobius"/>
    </source>
</evidence>
<dbReference type="EMBL" id="CP009451">
    <property type="protein sequence ID" value="AIR04365.1"/>
    <property type="molecule type" value="Genomic_DNA"/>
</dbReference>
<dbReference type="InterPro" id="IPR042193">
    <property type="entry name" value="FHIPEP_3"/>
</dbReference>
<name>A0A089RCX0_9ENTR</name>
<evidence type="ECO:0000256" key="6">
    <source>
        <dbReference type="ARBA" id="ARBA00023136"/>
    </source>
</evidence>
<protein>
    <submittedName>
        <fullName evidence="8">Flagellar biosynthesis protein FlhA</fullName>
    </submittedName>
</protein>
<dbReference type="Pfam" id="PF00771">
    <property type="entry name" value="FHIPEP"/>
    <property type="match status" value="1"/>
</dbReference>
<evidence type="ECO:0000256" key="2">
    <source>
        <dbReference type="ARBA" id="ARBA00008835"/>
    </source>
</evidence>
<keyword evidence="3" id="KW-1003">Cell membrane</keyword>
<accession>A0A089RCX0</accession>
<feature type="transmembrane region" description="Helical" evidence="7">
    <location>
        <begin position="113"/>
        <end position="136"/>
    </location>
</feature>
<dbReference type="InterPro" id="IPR001712">
    <property type="entry name" value="T3SS_FHIPEP"/>
</dbReference>
<feature type="transmembrane region" description="Helical" evidence="7">
    <location>
        <begin position="65"/>
        <end position="84"/>
    </location>
</feature>
<keyword evidence="4 7" id="KW-0812">Transmembrane</keyword>
<keyword evidence="5 7" id="KW-1133">Transmembrane helix</keyword>
<keyword evidence="8" id="KW-0969">Cilium</keyword>
<dbReference type="PIRSF" id="PIRSF005419">
    <property type="entry name" value="FlhA"/>
    <property type="match status" value="1"/>
</dbReference>
<dbReference type="InterPro" id="IPR042196">
    <property type="entry name" value="FHIPEP_4"/>
</dbReference>
<sequence length="699" mass="75981">MANNKFTQAVTVLKQTHVGVPVLLLSVLAMIILPLSPLVLDILFTFNIVLAVIVLLVAVNSKRPLDFAVFPTLLLITTLMRLTLNVASTRVVLLHGHEGEGAAGKVIEAFGQVVIGGNFVVGFVVFVILMIINFVVVTKGAERISEVSARFTLDALPGKQMAIDADLNAGLINQQQAKTRRKDVANEADFYGAMDGASKFVRGDAIAGIMVLIINVIGGICIGIFKYDLDASHAFQQYVLLTIGDGLVAQIPSLLLATAAAIIVTRVSDGGDVSDEIKAQLLARPNVLYTAAFVMFILAVVPGMPHVAFLSFTALLLFAAWRQSKVVQPAEQQADDMEAIQEALAPDTEPTVSWDSIPLVEPIGLNLGYKLVSLVDTAKGSPLSQRIRGARQVISETCGVLLPEIRIRENFRLKPAQYAIHINGIRVALGEVNSEKLMAIPGTELYGEIDGVLDTDPAYGMAIVWIDPDQKSRALNLGYQVVDCASVVATHVNKVARQHLPDLFNYDDITHLHSRLALQAPKLAEDLNNALNFSQLLKVYRQLLLEQVSLKDIVTIAATLLESSAVTKDPQLLCADVRYALRRAILHNINGDRRQLAAYTIDNELENMLLNALNQAQQAGKVALDSFPVDPNILAQLQNTMPMIYEQMKANSLPPLLLVTPQLRPILSRYGRLFSAGLHVLSYNEVPDDSDLKIVGTLA</sequence>
<gene>
    <name evidence="8" type="ORF">JT31_07005</name>
</gene>
<feature type="transmembrane region" description="Helical" evidence="7">
    <location>
        <begin position="205"/>
        <end position="227"/>
    </location>
</feature>
<evidence type="ECO:0000256" key="1">
    <source>
        <dbReference type="ARBA" id="ARBA00004651"/>
    </source>
</evidence>
<dbReference type="GO" id="GO:0044780">
    <property type="term" value="P:bacterial-type flagellum assembly"/>
    <property type="evidence" value="ECO:0007669"/>
    <property type="project" value="TreeGrafter"/>
</dbReference>
<evidence type="ECO:0000313" key="9">
    <source>
        <dbReference type="Proteomes" id="UP000029481"/>
    </source>
</evidence>